<dbReference type="Pfam" id="PF09685">
    <property type="entry name" value="MamF_MmsF"/>
    <property type="match status" value="1"/>
</dbReference>
<dbReference type="Proteomes" id="UP000192761">
    <property type="component" value="Unassembled WGS sequence"/>
</dbReference>
<evidence type="ECO:0000256" key="1">
    <source>
        <dbReference type="ARBA" id="ARBA00004141"/>
    </source>
</evidence>
<keyword evidence="4 5" id="KW-0472">Membrane</keyword>
<organism evidence="6 7">
    <name type="scientific">Andreprevotia lacus DSM 23236</name>
    <dbReference type="NCBI Taxonomy" id="1121001"/>
    <lineage>
        <taxon>Bacteria</taxon>
        <taxon>Pseudomonadati</taxon>
        <taxon>Pseudomonadota</taxon>
        <taxon>Betaproteobacteria</taxon>
        <taxon>Neisseriales</taxon>
        <taxon>Chitinibacteraceae</taxon>
        <taxon>Andreprevotia</taxon>
    </lineage>
</organism>
<sequence length="138" mass="15143">MLTLNPKPASEDDDGKPKPPTQIEKFFAVAAHLAGVLWLPIIPITGLALVVPFIVLQFSRVHSEFTEQHAVQASNFQLLMGCFYLVALALGMVTNSMAITHLLELWVAIVSSALGLWEGAKAINGWKSKYPLTLKLFK</sequence>
<protein>
    <submittedName>
        <fullName evidence="6">Uncharacterized conserved protein, Tic20 family</fullName>
    </submittedName>
</protein>
<comment type="subcellular location">
    <subcellularLocation>
        <location evidence="1">Membrane</location>
        <topology evidence="1">Multi-pass membrane protein</topology>
    </subcellularLocation>
</comment>
<evidence type="ECO:0000256" key="3">
    <source>
        <dbReference type="ARBA" id="ARBA00022989"/>
    </source>
</evidence>
<reference evidence="6 7" key="1">
    <citation type="submission" date="2017-04" db="EMBL/GenBank/DDBJ databases">
        <authorList>
            <person name="Afonso C.L."/>
            <person name="Miller P.J."/>
            <person name="Scott M.A."/>
            <person name="Spackman E."/>
            <person name="Goraichik I."/>
            <person name="Dimitrov K.M."/>
            <person name="Suarez D.L."/>
            <person name="Swayne D.E."/>
        </authorList>
    </citation>
    <scope>NUCLEOTIDE SEQUENCE [LARGE SCALE GENOMIC DNA]</scope>
    <source>
        <strain evidence="6 7">DSM 23236</strain>
    </source>
</reference>
<dbReference type="EMBL" id="FWXD01000015">
    <property type="protein sequence ID" value="SMC27093.1"/>
    <property type="molecule type" value="Genomic_DNA"/>
</dbReference>
<evidence type="ECO:0000256" key="2">
    <source>
        <dbReference type="ARBA" id="ARBA00022692"/>
    </source>
</evidence>
<keyword evidence="7" id="KW-1185">Reference proteome</keyword>
<feature type="transmembrane region" description="Helical" evidence="5">
    <location>
        <begin position="99"/>
        <end position="117"/>
    </location>
</feature>
<dbReference type="InterPro" id="IPR019109">
    <property type="entry name" value="MamF_MmsF"/>
</dbReference>
<dbReference type="RefSeq" id="WP_084091343.1">
    <property type="nucleotide sequence ID" value="NZ_FWXD01000015.1"/>
</dbReference>
<feature type="transmembrane region" description="Helical" evidence="5">
    <location>
        <begin position="26"/>
        <end position="55"/>
    </location>
</feature>
<dbReference type="OrthoDB" id="9808930at2"/>
<dbReference type="AlphaFoldDB" id="A0A1W1XT11"/>
<proteinExistence type="predicted"/>
<name>A0A1W1XT11_9NEIS</name>
<feature type="transmembrane region" description="Helical" evidence="5">
    <location>
        <begin position="76"/>
        <end position="93"/>
    </location>
</feature>
<gene>
    <name evidence="6" type="ORF">SAMN02745857_02716</name>
</gene>
<keyword evidence="3 5" id="KW-1133">Transmembrane helix</keyword>
<evidence type="ECO:0000256" key="5">
    <source>
        <dbReference type="SAM" id="Phobius"/>
    </source>
</evidence>
<evidence type="ECO:0000313" key="7">
    <source>
        <dbReference type="Proteomes" id="UP000192761"/>
    </source>
</evidence>
<evidence type="ECO:0000313" key="6">
    <source>
        <dbReference type="EMBL" id="SMC27093.1"/>
    </source>
</evidence>
<accession>A0A1W1XT11</accession>
<keyword evidence="2 5" id="KW-0812">Transmembrane</keyword>
<dbReference type="STRING" id="1121001.SAMN02745857_02716"/>
<evidence type="ECO:0000256" key="4">
    <source>
        <dbReference type="ARBA" id="ARBA00023136"/>
    </source>
</evidence>